<dbReference type="SUPFAM" id="SSF53098">
    <property type="entry name" value="Ribonuclease H-like"/>
    <property type="match status" value="1"/>
</dbReference>
<dbReference type="STRING" id="62101.AB835_00605"/>
<dbReference type="InterPro" id="IPR047768">
    <property type="entry name" value="Tn5p-like"/>
</dbReference>
<dbReference type="PANTHER" id="PTHR37319:SF1">
    <property type="entry name" value="TRANSPOSASE TN5 DIMERISATION DOMAIN-CONTAINING PROTEIN"/>
    <property type="match status" value="1"/>
</dbReference>
<accession>A0A1D2QTZ0</accession>
<dbReference type="EMBL" id="MDLC01000002">
    <property type="protein sequence ID" value="ODS25039.1"/>
    <property type="molecule type" value="Genomic_DNA"/>
</dbReference>
<evidence type="ECO:0000313" key="2">
    <source>
        <dbReference type="Proteomes" id="UP000242502"/>
    </source>
</evidence>
<organism evidence="1 2">
    <name type="scientific">Candidatus Endobugula sertula</name>
    <name type="common">Bugula neritina bacterial symbiont</name>
    <dbReference type="NCBI Taxonomy" id="62101"/>
    <lineage>
        <taxon>Bacteria</taxon>
        <taxon>Pseudomonadati</taxon>
        <taxon>Pseudomonadota</taxon>
        <taxon>Gammaproteobacteria</taxon>
        <taxon>Cellvibrionales</taxon>
        <taxon>Cellvibrionaceae</taxon>
        <taxon>Candidatus Endobugula</taxon>
    </lineage>
</organism>
<name>A0A1D2QTZ0_9GAMM</name>
<evidence type="ECO:0000313" key="1">
    <source>
        <dbReference type="EMBL" id="ODS25039.1"/>
    </source>
</evidence>
<dbReference type="InterPro" id="IPR012337">
    <property type="entry name" value="RNaseH-like_sf"/>
</dbReference>
<dbReference type="Gene3D" id="3.90.350.10">
    <property type="entry name" value="Transposase Inhibitor Protein From Tn5, Chain A, domain 1"/>
    <property type="match status" value="1"/>
</dbReference>
<protein>
    <submittedName>
        <fullName evidence="1">Uncharacterized protein</fullName>
    </submittedName>
</protein>
<dbReference type="AlphaFoldDB" id="A0A1D2QTZ0"/>
<proteinExistence type="predicted"/>
<dbReference type="Proteomes" id="UP000242502">
    <property type="component" value="Unassembled WGS sequence"/>
</dbReference>
<gene>
    <name evidence="1" type="ORF">AB835_00605</name>
</gene>
<dbReference type="PANTHER" id="PTHR37319">
    <property type="entry name" value="TRANSPOSASE"/>
    <property type="match status" value="1"/>
</dbReference>
<reference evidence="1 2" key="1">
    <citation type="journal article" date="2016" name="Appl. Environ. Microbiol.">
        <title>Lack of Overt Genome Reduction in the Bryostatin-Producing Bryozoan Symbiont "Candidatus Endobugula sertula".</title>
        <authorList>
            <person name="Miller I.J."/>
            <person name="Vanee N."/>
            <person name="Fong S.S."/>
            <person name="Lim-Fong G.E."/>
            <person name="Kwan J.C."/>
        </authorList>
    </citation>
    <scope>NUCLEOTIDE SEQUENCE [LARGE SCALE GENOMIC DNA]</scope>
    <source>
        <strain evidence="1">AB1-4</strain>
    </source>
</reference>
<comment type="caution">
    <text evidence="1">The sequence shown here is derived from an EMBL/GenBank/DDBJ whole genome shotgun (WGS) entry which is preliminary data.</text>
</comment>
<sequence>MGWTPPLPDSLVKYDRVEESDILADHFEQTGKRIVAATSPILVLHDTTEFSYHRKKPEDIGFLSCLPITKKSAEELGRDYKSCGILLYASVAITAEGLPLELTATQCWTRQVFKEPNLSALLTRLEYPFMRRKVSSG</sequence>